<evidence type="ECO:0000313" key="2">
    <source>
        <dbReference type="Proteomes" id="UP000078559"/>
    </source>
</evidence>
<name>A0A194VS20_CYTMA</name>
<dbReference type="EMBL" id="CM003099">
    <property type="protein sequence ID" value="KUI66733.1"/>
    <property type="molecule type" value="Genomic_DNA"/>
</dbReference>
<dbReference type="Proteomes" id="UP000078559">
    <property type="component" value="Chromosome 2"/>
</dbReference>
<protein>
    <submittedName>
        <fullName evidence="1">Uncharacterized protein</fullName>
    </submittedName>
</protein>
<evidence type="ECO:0000313" key="1">
    <source>
        <dbReference type="EMBL" id="KUI66733.1"/>
    </source>
</evidence>
<accession>A0A194VS20</accession>
<reference evidence="1" key="1">
    <citation type="submission" date="2014-12" db="EMBL/GenBank/DDBJ databases">
        <title>Genome Sequence of Valsa Canker Pathogens Uncovers a Specific Adaption of Colonization on Woody Bark.</title>
        <authorList>
            <person name="Yin Z."/>
            <person name="Liu H."/>
            <person name="Gao X."/>
            <person name="Li Z."/>
            <person name="Song N."/>
            <person name="Ke X."/>
            <person name="Dai Q."/>
            <person name="Wu Y."/>
            <person name="Sun Y."/>
            <person name="Xu J.-R."/>
            <person name="Kang Z.K."/>
            <person name="Wang L."/>
            <person name="Huang L."/>
        </authorList>
    </citation>
    <scope>NUCLEOTIDE SEQUENCE [LARGE SCALE GENOMIC DNA]</scope>
    <source>
        <strain evidence="1">03-8</strain>
    </source>
</reference>
<gene>
    <name evidence="1" type="ORF">VM1G_11447</name>
</gene>
<proteinExistence type="predicted"/>
<organism evidence="1 2">
    <name type="scientific">Cytospora mali</name>
    <name type="common">Apple Valsa canker fungus</name>
    <name type="synonym">Valsa mali</name>
    <dbReference type="NCBI Taxonomy" id="578113"/>
    <lineage>
        <taxon>Eukaryota</taxon>
        <taxon>Fungi</taxon>
        <taxon>Dikarya</taxon>
        <taxon>Ascomycota</taxon>
        <taxon>Pezizomycotina</taxon>
        <taxon>Sordariomycetes</taxon>
        <taxon>Sordariomycetidae</taxon>
        <taxon>Diaporthales</taxon>
        <taxon>Cytosporaceae</taxon>
        <taxon>Cytospora</taxon>
    </lineage>
</organism>
<sequence>MTGKDRSKTSVQCRLYKTQHQDTAVEFVIRANVGLEEGEQPYVLVLKSPAQLCRWDMSSPQRLDDGKCSAHVTALFASSTTAARTLRPILNKFPLLLEGVEKR</sequence>
<keyword evidence="2" id="KW-1185">Reference proteome</keyword>
<dbReference type="AlphaFoldDB" id="A0A194VS20"/>